<feature type="transmembrane region" description="Helical" evidence="2">
    <location>
        <begin position="131"/>
        <end position="164"/>
    </location>
</feature>
<dbReference type="RefSeq" id="WP_190186834.1">
    <property type="nucleotide sequence ID" value="NZ_BMVP01000014.1"/>
</dbReference>
<keyword evidence="2" id="KW-1133">Transmembrane helix</keyword>
<evidence type="ECO:0000313" key="4">
    <source>
        <dbReference type="EMBL" id="GHB76756.1"/>
    </source>
</evidence>
<evidence type="ECO:0000313" key="5">
    <source>
        <dbReference type="Proteomes" id="UP000642673"/>
    </source>
</evidence>
<gene>
    <name evidence="4" type="ORF">GCM10010347_53930</name>
</gene>
<reference evidence="5" key="1">
    <citation type="journal article" date="2019" name="Int. J. Syst. Evol. Microbiol.">
        <title>The Global Catalogue of Microorganisms (GCM) 10K type strain sequencing project: providing services to taxonomists for standard genome sequencing and annotation.</title>
        <authorList>
            <consortium name="The Broad Institute Genomics Platform"/>
            <consortium name="The Broad Institute Genome Sequencing Center for Infectious Disease"/>
            <person name="Wu L."/>
            <person name="Ma J."/>
        </authorList>
    </citation>
    <scope>NUCLEOTIDE SEQUENCE [LARGE SCALE GENOMIC DNA]</scope>
    <source>
        <strain evidence="5">JCM 4738</strain>
    </source>
</reference>
<comment type="caution">
    <text evidence="4">The sequence shown here is derived from an EMBL/GenBank/DDBJ whole genome shotgun (WGS) entry which is preliminary data.</text>
</comment>
<keyword evidence="5" id="KW-1185">Reference proteome</keyword>
<protein>
    <recommendedName>
        <fullName evidence="3">DUF4190 domain-containing protein</fullName>
    </recommendedName>
</protein>
<keyword evidence="2" id="KW-0812">Transmembrane</keyword>
<feature type="domain" description="DUF4190" evidence="3">
    <location>
        <begin position="130"/>
        <end position="195"/>
    </location>
</feature>
<proteinExistence type="predicted"/>
<accession>A0ABQ3F4L0</accession>
<dbReference type="Pfam" id="PF13828">
    <property type="entry name" value="DUF4190"/>
    <property type="match status" value="1"/>
</dbReference>
<dbReference type="InterPro" id="IPR025241">
    <property type="entry name" value="DUF4190"/>
</dbReference>
<evidence type="ECO:0000256" key="1">
    <source>
        <dbReference type="SAM" id="MobiDB-lite"/>
    </source>
</evidence>
<keyword evidence="2" id="KW-0472">Membrane</keyword>
<dbReference type="EMBL" id="BMVP01000014">
    <property type="protein sequence ID" value="GHB76756.1"/>
    <property type="molecule type" value="Genomic_DNA"/>
</dbReference>
<evidence type="ECO:0000259" key="3">
    <source>
        <dbReference type="Pfam" id="PF13828"/>
    </source>
</evidence>
<feature type="transmembrane region" description="Helical" evidence="2">
    <location>
        <begin position="176"/>
        <end position="202"/>
    </location>
</feature>
<name>A0ABQ3F4L0_9ACTN</name>
<sequence length="230" mass="22655">MTDQQSPEPRDPWAPPPPEGRPGDAPGGPGVHEHPTVAEMPGAGSPPPAASGGYAPPTAYGHPASPAPGGYAYPGPATPPAAGGYAYPGPPAPPVQPGYAAYPGYATGYPGYAPGYPGYPGYPQPSNGFGITALVLGVLAIVACPTMFGSVVFGIPAVVFGALGRGKARRGEATNGGVALAGLICGAVGIVIGAVLTLLLIFSPGPFFAPGSGDGDHHGPSSDSQVRERI</sequence>
<organism evidence="4 5">
    <name type="scientific">Streptomyces cirratus</name>
    <dbReference type="NCBI Taxonomy" id="68187"/>
    <lineage>
        <taxon>Bacteria</taxon>
        <taxon>Bacillati</taxon>
        <taxon>Actinomycetota</taxon>
        <taxon>Actinomycetes</taxon>
        <taxon>Kitasatosporales</taxon>
        <taxon>Streptomycetaceae</taxon>
        <taxon>Streptomyces</taxon>
    </lineage>
</organism>
<evidence type="ECO:0000256" key="2">
    <source>
        <dbReference type="SAM" id="Phobius"/>
    </source>
</evidence>
<feature type="region of interest" description="Disordered" evidence="1">
    <location>
        <begin position="1"/>
        <end position="57"/>
    </location>
</feature>
<dbReference type="Proteomes" id="UP000642673">
    <property type="component" value="Unassembled WGS sequence"/>
</dbReference>